<gene>
    <name evidence="3" type="ORF">COW36_22955</name>
</gene>
<keyword evidence="1" id="KW-1133">Transmembrane helix</keyword>
<dbReference type="CDD" id="cd02525">
    <property type="entry name" value="Succinoglycan_BP_ExoA"/>
    <property type="match status" value="1"/>
</dbReference>
<dbReference type="InterPro" id="IPR001173">
    <property type="entry name" value="Glyco_trans_2-like"/>
</dbReference>
<dbReference type="SUPFAM" id="SSF53448">
    <property type="entry name" value="Nucleotide-diphospho-sugar transferases"/>
    <property type="match status" value="1"/>
</dbReference>
<keyword evidence="3" id="KW-0808">Transferase</keyword>
<dbReference type="Proteomes" id="UP000231019">
    <property type="component" value="Unassembled WGS sequence"/>
</dbReference>
<accession>A0A2M7FXT6</accession>
<dbReference type="EMBL" id="PFFQ01000064">
    <property type="protein sequence ID" value="PIW14110.1"/>
    <property type="molecule type" value="Genomic_DNA"/>
</dbReference>
<dbReference type="InterPro" id="IPR050834">
    <property type="entry name" value="Glycosyltransf_2"/>
</dbReference>
<dbReference type="GO" id="GO:0016740">
    <property type="term" value="F:transferase activity"/>
    <property type="evidence" value="ECO:0007669"/>
    <property type="project" value="UniProtKB-KW"/>
</dbReference>
<dbReference type="PANTHER" id="PTHR43685">
    <property type="entry name" value="GLYCOSYLTRANSFERASE"/>
    <property type="match status" value="1"/>
</dbReference>
<sequence length="336" mass="37768">MKRISVLVPIRNEAQYIERCLHSILNQTLPAEAIEILVIDGLSTDLTPQILSRLQAEEPRIQVLENPAQTAPYAMNIGLRHATGDIWVRVDGHCEIAPDYLALCLQVLEETGAGCVGGRLNNVGETAWARAIAMGMSSPFGVGNALFRYTQTACEVDTLAFGAYRREVLEKVGLFNEALTRNQDDEYNYRVRAAGYRIWLDPRIQSTYYTRGSLPTLWKQYYQYGYWKIIVLREHPGSLQLRHLIPACFVLSLAGALLLSIFSFWGCFLLGAIGGAYCLADLYFSARQAWTQFRYFPALLLIFPTLHLAYGVGFLGALFSFLLGKKLSDYSTKLTR</sequence>
<feature type="transmembrane region" description="Helical" evidence="1">
    <location>
        <begin position="268"/>
        <end position="286"/>
    </location>
</feature>
<proteinExistence type="predicted"/>
<dbReference type="Gene3D" id="3.90.550.10">
    <property type="entry name" value="Spore Coat Polysaccharide Biosynthesis Protein SpsA, Chain A"/>
    <property type="match status" value="1"/>
</dbReference>
<comment type="caution">
    <text evidence="3">The sequence shown here is derived from an EMBL/GenBank/DDBJ whole genome shotgun (WGS) entry which is preliminary data.</text>
</comment>
<feature type="domain" description="Glycosyltransferase 2-like" evidence="2">
    <location>
        <begin position="5"/>
        <end position="172"/>
    </location>
</feature>
<name>A0A2M7FXT6_9BACT</name>
<dbReference type="InterPro" id="IPR029044">
    <property type="entry name" value="Nucleotide-diphossugar_trans"/>
</dbReference>
<evidence type="ECO:0000313" key="3">
    <source>
        <dbReference type="EMBL" id="PIW14110.1"/>
    </source>
</evidence>
<reference evidence="3 4" key="1">
    <citation type="submission" date="2017-09" db="EMBL/GenBank/DDBJ databases">
        <title>Depth-based differentiation of microbial function through sediment-hosted aquifers and enrichment of novel symbionts in the deep terrestrial subsurface.</title>
        <authorList>
            <person name="Probst A.J."/>
            <person name="Ladd B."/>
            <person name="Jarett J.K."/>
            <person name="Geller-Mcgrath D.E."/>
            <person name="Sieber C.M."/>
            <person name="Emerson J.B."/>
            <person name="Anantharaman K."/>
            <person name="Thomas B.C."/>
            <person name="Malmstrom R."/>
            <person name="Stieglmeier M."/>
            <person name="Klingl A."/>
            <person name="Woyke T."/>
            <person name="Ryan C.M."/>
            <person name="Banfield J.F."/>
        </authorList>
    </citation>
    <scope>NUCLEOTIDE SEQUENCE [LARGE SCALE GENOMIC DNA]</scope>
    <source>
        <strain evidence="3">CG17_big_fil_post_rev_8_21_14_2_50_48_46</strain>
    </source>
</reference>
<evidence type="ECO:0000313" key="4">
    <source>
        <dbReference type="Proteomes" id="UP000231019"/>
    </source>
</evidence>
<keyword evidence="1" id="KW-0472">Membrane</keyword>
<feature type="transmembrane region" description="Helical" evidence="1">
    <location>
        <begin position="298"/>
        <end position="323"/>
    </location>
</feature>
<dbReference type="AlphaFoldDB" id="A0A2M7FXT6"/>
<evidence type="ECO:0000259" key="2">
    <source>
        <dbReference type="Pfam" id="PF00535"/>
    </source>
</evidence>
<evidence type="ECO:0000256" key="1">
    <source>
        <dbReference type="SAM" id="Phobius"/>
    </source>
</evidence>
<dbReference type="Pfam" id="PF00535">
    <property type="entry name" value="Glycos_transf_2"/>
    <property type="match status" value="1"/>
</dbReference>
<organism evidence="3 4">
    <name type="scientific">bacterium (Candidatus Blackallbacteria) CG17_big_fil_post_rev_8_21_14_2_50_48_46</name>
    <dbReference type="NCBI Taxonomy" id="2014261"/>
    <lineage>
        <taxon>Bacteria</taxon>
        <taxon>Candidatus Blackallbacteria</taxon>
    </lineage>
</organism>
<protein>
    <submittedName>
        <fullName evidence="3">Glycosyltransferase family 2 protein</fullName>
    </submittedName>
</protein>
<feature type="transmembrane region" description="Helical" evidence="1">
    <location>
        <begin position="243"/>
        <end position="262"/>
    </location>
</feature>
<keyword evidence="1" id="KW-0812">Transmembrane</keyword>
<dbReference type="PANTHER" id="PTHR43685:SF2">
    <property type="entry name" value="GLYCOSYLTRANSFERASE 2-LIKE DOMAIN-CONTAINING PROTEIN"/>
    <property type="match status" value="1"/>
</dbReference>